<evidence type="ECO:0000313" key="5">
    <source>
        <dbReference type="Proteomes" id="UP001231189"/>
    </source>
</evidence>
<reference evidence="3" key="1">
    <citation type="submission" date="2023-07" db="EMBL/GenBank/DDBJ databases">
        <title>A chromosome-level genome assembly of Lolium multiflorum.</title>
        <authorList>
            <person name="Chen Y."/>
            <person name="Copetti D."/>
            <person name="Kolliker R."/>
            <person name="Studer B."/>
        </authorList>
    </citation>
    <scope>NUCLEOTIDE SEQUENCE</scope>
    <source>
        <strain evidence="3">02402/16</strain>
        <tissue evidence="3">Leaf</tissue>
    </source>
</reference>
<gene>
    <name evidence="3" type="ORF">QYE76_029611</name>
    <name evidence="4" type="ORF">QYE76_063125</name>
</gene>
<keyword evidence="1" id="KW-0812">Transmembrane</keyword>
<sequence length="226" mass="25131">MAGSQVAVATAVNPVPPLLPSTTTTPAGVAKFGHILATGWNEHAGVLGVTIGGALPILYHSIVVGLIPPFSAFFLELFSHLEVQVLHIHPKSLTILAIFAFWCEAFVGVRCSVALFRHFYSTRLNDSGLRARCVTFCTERKWIDMDWEKKVDDLRQRWIFMDLGEENPRFALPKHPVVRNDDAWAARKPKIPGCSKLWERIEALNKSGLSGMMVATEFLRARIAPL</sequence>
<dbReference type="EMBL" id="JAUUTY010000007">
    <property type="protein sequence ID" value="KAK1605938.1"/>
    <property type="molecule type" value="Genomic_DNA"/>
</dbReference>
<proteinExistence type="predicted"/>
<protein>
    <recommendedName>
        <fullName evidence="2">Transposase (putative) gypsy type domain-containing protein</fullName>
    </recommendedName>
</protein>
<keyword evidence="5" id="KW-1185">Reference proteome</keyword>
<dbReference type="Pfam" id="PF04195">
    <property type="entry name" value="Transposase_28"/>
    <property type="match status" value="1"/>
</dbReference>
<dbReference type="PANTHER" id="PTHR33026:SF7">
    <property type="entry name" value="OS03G0100275 PROTEIN"/>
    <property type="match status" value="1"/>
</dbReference>
<evidence type="ECO:0000256" key="1">
    <source>
        <dbReference type="SAM" id="Phobius"/>
    </source>
</evidence>
<evidence type="ECO:0000313" key="4">
    <source>
        <dbReference type="EMBL" id="KAK1645320.1"/>
    </source>
</evidence>
<dbReference type="Proteomes" id="UP001231189">
    <property type="component" value="Unassembled WGS sequence"/>
</dbReference>
<evidence type="ECO:0000259" key="2">
    <source>
        <dbReference type="Pfam" id="PF04195"/>
    </source>
</evidence>
<organism evidence="3 5">
    <name type="scientific">Lolium multiflorum</name>
    <name type="common">Italian ryegrass</name>
    <name type="synonym">Lolium perenne subsp. multiflorum</name>
    <dbReference type="NCBI Taxonomy" id="4521"/>
    <lineage>
        <taxon>Eukaryota</taxon>
        <taxon>Viridiplantae</taxon>
        <taxon>Streptophyta</taxon>
        <taxon>Embryophyta</taxon>
        <taxon>Tracheophyta</taxon>
        <taxon>Spermatophyta</taxon>
        <taxon>Magnoliopsida</taxon>
        <taxon>Liliopsida</taxon>
        <taxon>Poales</taxon>
        <taxon>Poaceae</taxon>
        <taxon>BOP clade</taxon>
        <taxon>Pooideae</taxon>
        <taxon>Poodae</taxon>
        <taxon>Poeae</taxon>
        <taxon>Poeae Chloroplast Group 2 (Poeae type)</taxon>
        <taxon>Loliodinae</taxon>
        <taxon>Loliinae</taxon>
        <taxon>Lolium</taxon>
    </lineage>
</organism>
<feature type="domain" description="Transposase (putative) gypsy type" evidence="2">
    <location>
        <begin position="60"/>
        <end position="123"/>
    </location>
</feature>
<feature type="transmembrane region" description="Helical" evidence="1">
    <location>
        <begin position="95"/>
        <end position="116"/>
    </location>
</feature>
<keyword evidence="1" id="KW-1133">Transmembrane helix</keyword>
<keyword evidence="1" id="KW-0472">Membrane</keyword>
<evidence type="ECO:0000313" key="3">
    <source>
        <dbReference type="EMBL" id="KAK1605938.1"/>
    </source>
</evidence>
<accession>A0AAD8QRS3</accession>
<dbReference type="InterPro" id="IPR007321">
    <property type="entry name" value="Transposase_28"/>
</dbReference>
<dbReference type="AlphaFoldDB" id="A0AAD8QRS3"/>
<dbReference type="EMBL" id="JAUUTY010000004">
    <property type="protein sequence ID" value="KAK1645320.1"/>
    <property type="molecule type" value="Genomic_DNA"/>
</dbReference>
<comment type="caution">
    <text evidence="3">The sequence shown here is derived from an EMBL/GenBank/DDBJ whole genome shotgun (WGS) entry which is preliminary data.</text>
</comment>
<name>A0AAD8QRS3_LOLMU</name>
<dbReference type="PANTHER" id="PTHR33026">
    <property type="entry name" value="OS06G0360600 PROTEIN"/>
    <property type="match status" value="1"/>
</dbReference>